<dbReference type="AlphaFoldDB" id="A0A6B8VDK2"/>
<accession>A0A6B8VDK2</accession>
<dbReference type="PANTHER" id="PTHR10587">
    <property type="entry name" value="GLYCOSYL TRANSFERASE-RELATED"/>
    <property type="match status" value="1"/>
</dbReference>
<keyword evidence="1" id="KW-0732">Signal</keyword>
<dbReference type="Proteomes" id="UP000427071">
    <property type="component" value="Chromosome"/>
</dbReference>
<dbReference type="InterPro" id="IPR011330">
    <property type="entry name" value="Glyco_hydro/deAcase_b/a-brl"/>
</dbReference>
<dbReference type="EMBL" id="CP046452">
    <property type="protein sequence ID" value="QGU02263.1"/>
    <property type="molecule type" value="Genomic_DNA"/>
</dbReference>
<protein>
    <submittedName>
        <fullName evidence="3">Polysaccharide deacetylase</fullName>
    </submittedName>
</protein>
<evidence type="ECO:0000313" key="3">
    <source>
        <dbReference type="EMBL" id="QGU02263.1"/>
    </source>
</evidence>
<dbReference type="PANTHER" id="PTHR10587:SF134">
    <property type="entry name" value="SECRETED PROTEIN"/>
    <property type="match status" value="1"/>
</dbReference>
<gene>
    <name evidence="3" type="ORF">CKALI_07005</name>
</gene>
<proteinExistence type="predicted"/>
<dbReference type="Pfam" id="PF01522">
    <property type="entry name" value="Polysacc_deac_1"/>
    <property type="match status" value="1"/>
</dbReference>
<dbReference type="RefSeq" id="WP_231580426.1">
    <property type="nucleotide sequence ID" value="NZ_CP046452.1"/>
</dbReference>
<dbReference type="GO" id="GO:0005975">
    <property type="term" value="P:carbohydrate metabolic process"/>
    <property type="evidence" value="ECO:0007669"/>
    <property type="project" value="InterPro"/>
</dbReference>
<dbReference type="Gene3D" id="3.20.20.370">
    <property type="entry name" value="Glycoside hydrolase/deacetylase"/>
    <property type="match status" value="1"/>
</dbReference>
<organism evidence="3 4">
    <name type="scientific">Corynebacterium kalinowskii</name>
    <dbReference type="NCBI Taxonomy" id="2675216"/>
    <lineage>
        <taxon>Bacteria</taxon>
        <taxon>Bacillati</taxon>
        <taxon>Actinomycetota</taxon>
        <taxon>Actinomycetes</taxon>
        <taxon>Mycobacteriales</taxon>
        <taxon>Corynebacteriaceae</taxon>
        <taxon>Corynebacterium</taxon>
    </lineage>
</organism>
<feature type="signal peptide" evidence="1">
    <location>
        <begin position="1"/>
        <end position="33"/>
    </location>
</feature>
<dbReference type="KEGG" id="ckw:CKALI_07005"/>
<evidence type="ECO:0000259" key="2">
    <source>
        <dbReference type="PROSITE" id="PS51677"/>
    </source>
</evidence>
<keyword evidence="4" id="KW-1185">Reference proteome</keyword>
<dbReference type="PROSITE" id="PS51677">
    <property type="entry name" value="NODB"/>
    <property type="match status" value="1"/>
</dbReference>
<dbReference type="InterPro" id="IPR050248">
    <property type="entry name" value="Polysacc_deacetylase_ArnD"/>
</dbReference>
<evidence type="ECO:0000313" key="4">
    <source>
        <dbReference type="Proteomes" id="UP000427071"/>
    </source>
</evidence>
<dbReference type="PROSITE" id="PS51318">
    <property type="entry name" value="TAT"/>
    <property type="match status" value="1"/>
</dbReference>
<sequence>MAGKHRNSNARKLSRRQLLAVAALAPAAGVVGATDVRGSAPAPVVEEAVAADTAVPEVIVPVVDRFRGRTPVAWGMDLPGIVHSVPTVPGRRTLALTFDACGGGVGVAEEAKLIAVLREFAVPATLFLNSRWITVNPQLMRSIIDDPLFSVQNHGTRHLPLSASGRPAYGIPGTVSVDDALAEVTGNRDSVREQFGHEMTWCRSGTAQYDDVCVDMCNASGIRIAGFTTNTDHGATASAAQISATIRNMPDGAIGFGHMNHPGSGTADGVRDAVGQLKNQGVQFMKMT</sequence>
<feature type="domain" description="NodB homology" evidence="2">
    <location>
        <begin position="92"/>
        <end position="285"/>
    </location>
</feature>
<feature type="chain" id="PRO_5025524081" evidence="1">
    <location>
        <begin position="34"/>
        <end position="288"/>
    </location>
</feature>
<evidence type="ECO:0000256" key="1">
    <source>
        <dbReference type="SAM" id="SignalP"/>
    </source>
</evidence>
<name>A0A6B8VDK2_9CORY</name>
<reference evidence="4" key="1">
    <citation type="submission" date="2019-11" db="EMBL/GenBank/DDBJ databases">
        <title>Complete genome sequence of Corynebacterium kalinowskii 1959, a novel Corynebacterium species isolated from soil of a small paddock in Vilsendorf, Germany.</title>
        <authorList>
            <person name="Schaffert L."/>
            <person name="Ruwe M."/>
            <person name="Milse J."/>
            <person name="Hanuschka K."/>
            <person name="Ortseifen V."/>
            <person name="Droste J."/>
            <person name="Brandt D."/>
            <person name="Schlueter L."/>
            <person name="Kutter Y."/>
            <person name="Vinke S."/>
            <person name="Viehoefer P."/>
            <person name="Jacob L."/>
            <person name="Luebke N.-C."/>
            <person name="Schulte-Berndt E."/>
            <person name="Hain C."/>
            <person name="Linder M."/>
            <person name="Schmidt P."/>
            <person name="Wollenschlaeger L."/>
            <person name="Luttermann T."/>
            <person name="Thieme E."/>
            <person name="Hassa J."/>
            <person name="Haak M."/>
            <person name="Wittchen M."/>
            <person name="Mentz A."/>
            <person name="Persicke M."/>
            <person name="Busche T."/>
            <person name="Ruckert C."/>
        </authorList>
    </citation>
    <scope>NUCLEOTIDE SEQUENCE [LARGE SCALE GENOMIC DNA]</scope>
    <source>
        <strain evidence="4">1959</strain>
    </source>
</reference>
<dbReference type="InterPro" id="IPR006311">
    <property type="entry name" value="TAT_signal"/>
</dbReference>
<dbReference type="InterPro" id="IPR002509">
    <property type="entry name" value="NODB_dom"/>
</dbReference>
<dbReference type="SUPFAM" id="SSF88713">
    <property type="entry name" value="Glycoside hydrolase/deacetylase"/>
    <property type="match status" value="1"/>
</dbReference>
<dbReference type="GO" id="GO:0016810">
    <property type="term" value="F:hydrolase activity, acting on carbon-nitrogen (but not peptide) bonds"/>
    <property type="evidence" value="ECO:0007669"/>
    <property type="project" value="InterPro"/>
</dbReference>